<reference evidence="1" key="1">
    <citation type="submission" date="2021-06" db="EMBL/GenBank/DDBJ databases">
        <authorList>
            <person name="Kallberg Y."/>
            <person name="Tangrot J."/>
            <person name="Rosling A."/>
        </authorList>
    </citation>
    <scope>NUCLEOTIDE SEQUENCE</scope>
    <source>
        <strain evidence="1">CL356</strain>
    </source>
</reference>
<accession>A0ACA9NLU4</accession>
<sequence>YFFEVANHHDRAFVHPEMVISSFEGGYHTKQRMNDVFSSVNHHALPVNRSWVVAVFVDSGSGSENVNEVTKELGNDAQAVGFVPVNGLVVGSKGLVETVVPHPIELAKALANQSVVARDTMSALKMKQ</sequence>
<evidence type="ECO:0000313" key="1">
    <source>
        <dbReference type="EMBL" id="CAG8657861.1"/>
    </source>
</evidence>
<feature type="non-terminal residue" evidence="1">
    <location>
        <position position="1"/>
    </location>
</feature>
<evidence type="ECO:0000313" key="2">
    <source>
        <dbReference type="Proteomes" id="UP000789525"/>
    </source>
</evidence>
<comment type="caution">
    <text evidence="1">The sequence shown here is derived from an EMBL/GenBank/DDBJ whole genome shotgun (WGS) entry which is preliminary data.</text>
</comment>
<dbReference type="EMBL" id="CAJVPT010021981">
    <property type="protein sequence ID" value="CAG8657861.1"/>
    <property type="molecule type" value="Genomic_DNA"/>
</dbReference>
<gene>
    <name evidence="1" type="ORF">ACOLOM_LOCUS8480</name>
</gene>
<proteinExistence type="predicted"/>
<protein>
    <submittedName>
        <fullName evidence="1">3039_t:CDS:1</fullName>
    </submittedName>
</protein>
<organism evidence="1 2">
    <name type="scientific">Acaulospora colombiana</name>
    <dbReference type="NCBI Taxonomy" id="27376"/>
    <lineage>
        <taxon>Eukaryota</taxon>
        <taxon>Fungi</taxon>
        <taxon>Fungi incertae sedis</taxon>
        <taxon>Mucoromycota</taxon>
        <taxon>Glomeromycotina</taxon>
        <taxon>Glomeromycetes</taxon>
        <taxon>Diversisporales</taxon>
        <taxon>Acaulosporaceae</taxon>
        <taxon>Acaulospora</taxon>
    </lineage>
</organism>
<name>A0ACA9NLU4_9GLOM</name>
<keyword evidence="2" id="KW-1185">Reference proteome</keyword>
<dbReference type="Proteomes" id="UP000789525">
    <property type="component" value="Unassembled WGS sequence"/>
</dbReference>